<accession>A0ABX5JIB6</accession>
<evidence type="ECO:0008006" key="3">
    <source>
        <dbReference type="Google" id="ProtNLM"/>
    </source>
</evidence>
<dbReference type="EMBL" id="MUXF01000014">
    <property type="protein sequence ID" value="PUE65704.1"/>
    <property type="molecule type" value="Genomic_DNA"/>
</dbReference>
<keyword evidence="2" id="KW-1185">Reference proteome</keyword>
<feature type="non-terminal residue" evidence="1">
    <location>
        <position position="62"/>
    </location>
</feature>
<dbReference type="Proteomes" id="UP000251311">
    <property type="component" value="Unassembled WGS sequence"/>
</dbReference>
<sequence length="62" mass="7389">MELKLKKICIYFSKDFTASETSKILNLSRQTINYYYKIFRESIINDSLILKGNAFQVEYIKI</sequence>
<reference evidence="1 2" key="1">
    <citation type="submission" date="2017-02" db="EMBL/GenBank/DDBJ databases">
        <title>Arcobacter lacus sp. nov., a new species isolated from reclaimed water.</title>
        <authorList>
            <person name="Figueras M.J."/>
            <person name="Perez-Cataluna A."/>
            <person name="Salas-Masso N."/>
        </authorList>
    </citation>
    <scope>NUCLEOTIDE SEQUENCE [LARGE SCALE GENOMIC DNA]</scope>
    <source>
        <strain evidence="1 2">RW43-9</strain>
    </source>
</reference>
<proteinExistence type="predicted"/>
<evidence type="ECO:0000313" key="2">
    <source>
        <dbReference type="Proteomes" id="UP000251311"/>
    </source>
</evidence>
<comment type="caution">
    <text evidence="1">The sequence shown here is derived from an EMBL/GenBank/DDBJ whole genome shotgun (WGS) entry which is preliminary data.</text>
</comment>
<gene>
    <name evidence="1" type="ORF">B0175_07495</name>
</gene>
<organism evidence="1 2">
    <name type="scientific">Arcobacter lacus</name>
    <dbReference type="NCBI Taxonomy" id="1912876"/>
    <lineage>
        <taxon>Bacteria</taxon>
        <taxon>Pseudomonadati</taxon>
        <taxon>Campylobacterota</taxon>
        <taxon>Epsilonproteobacteria</taxon>
        <taxon>Campylobacterales</taxon>
        <taxon>Arcobacteraceae</taxon>
        <taxon>Arcobacter</taxon>
    </lineage>
</organism>
<name>A0ABX5JIB6_9BACT</name>
<protein>
    <recommendedName>
        <fullName evidence="3">Helix-turn-helix type 11 domain-containing protein</fullName>
    </recommendedName>
</protein>
<evidence type="ECO:0000313" key="1">
    <source>
        <dbReference type="EMBL" id="PUE65704.1"/>
    </source>
</evidence>